<keyword evidence="8" id="KW-1185">Reference proteome</keyword>
<sequence>MSGRFLTNSGPIGFILQLPPGTRVLCGLLISLSVFIQLFRFSLSEVDLKAVFRGRVDDSLAFPWLVIVPGSILWNPWTILTAGLCEVGLVELFFSILVLSLCGRYLERVYGLTEFVKFCLVTIGVSNFLCICVNIAEHYVLKDSGTYLYGMSYHGLMALQTGFLVAFTQLIPEHLVQLFGLIKIRVKNLPMLYVGLSNVMCILGHQSPFLLIQMGWLVSWYYLRFIKWNEAGEFRGDRSETFAFATWFPTFVQPVVRRATDLGFGLAVKLRLLKPWSASDIESGGYMPVPGGARAEAERRRAMALKALDQRLASNKSTPAPHSTTSPEPTGVTTQTSPITKTISSTNASHTSTSGIPASQQINASSPTDASLSEGSKEKA</sequence>
<feature type="transmembrane region" description="Helical" evidence="6">
    <location>
        <begin position="153"/>
        <end position="171"/>
    </location>
</feature>
<dbReference type="InterPro" id="IPR013861">
    <property type="entry name" value="TMEM115/Pdh1/Rbl19"/>
</dbReference>
<dbReference type="GO" id="GO:0016020">
    <property type="term" value="C:membrane"/>
    <property type="evidence" value="ECO:0007669"/>
    <property type="project" value="UniProtKB-SubCell"/>
</dbReference>
<feature type="region of interest" description="Disordered" evidence="5">
    <location>
        <begin position="311"/>
        <end position="380"/>
    </location>
</feature>
<accession>A0A9P6NVE6</accession>
<organism evidence="7 8">
    <name type="scientific">Cronartium quercuum f. sp. fusiforme G11</name>
    <dbReference type="NCBI Taxonomy" id="708437"/>
    <lineage>
        <taxon>Eukaryota</taxon>
        <taxon>Fungi</taxon>
        <taxon>Dikarya</taxon>
        <taxon>Basidiomycota</taxon>
        <taxon>Pucciniomycotina</taxon>
        <taxon>Pucciniomycetes</taxon>
        <taxon>Pucciniales</taxon>
        <taxon>Coleosporiaceae</taxon>
        <taxon>Cronartium</taxon>
    </lineage>
</organism>
<gene>
    <name evidence="7" type="ORF">CROQUDRAFT_38580</name>
</gene>
<feature type="transmembrane region" description="Helical" evidence="6">
    <location>
        <begin position="192"/>
        <end position="223"/>
    </location>
</feature>
<dbReference type="EMBL" id="MU167221">
    <property type="protein sequence ID" value="KAG0150185.1"/>
    <property type="molecule type" value="Genomic_DNA"/>
</dbReference>
<dbReference type="PANTHER" id="PTHR13377">
    <property type="entry name" value="PLACENTAL PROTEIN 6"/>
    <property type="match status" value="1"/>
</dbReference>
<feature type="transmembrane region" description="Helical" evidence="6">
    <location>
        <begin position="89"/>
        <end position="106"/>
    </location>
</feature>
<dbReference type="SMART" id="SM01160">
    <property type="entry name" value="DUF1751"/>
    <property type="match status" value="1"/>
</dbReference>
<dbReference type="SUPFAM" id="SSF144091">
    <property type="entry name" value="Rhomboid-like"/>
    <property type="match status" value="1"/>
</dbReference>
<comment type="subcellular location">
    <subcellularLocation>
        <location evidence="1">Membrane</location>
        <topology evidence="1">Multi-pass membrane protein</topology>
    </subcellularLocation>
</comment>
<evidence type="ECO:0000313" key="7">
    <source>
        <dbReference type="EMBL" id="KAG0150185.1"/>
    </source>
</evidence>
<dbReference type="GO" id="GO:0005794">
    <property type="term" value="C:Golgi apparatus"/>
    <property type="evidence" value="ECO:0007669"/>
    <property type="project" value="TreeGrafter"/>
</dbReference>
<evidence type="ECO:0000256" key="5">
    <source>
        <dbReference type="SAM" id="MobiDB-lite"/>
    </source>
</evidence>
<dbReference type="AlphaFoldDB" id="A0A9P6NVE6"/>
<feature type="compositionally biased region" description="Polar residues" evidence="5">
    <location>
        <begin position="312"/>
        <end position="374"/>
    </location>
</feature>
<dbReference type="Proteomes" id="UP000886653">
    <property type="component" value="Unassembled WGS sequence"/>
</dbReference>
<comment type="caution">
    <text evidence="7">The sequence shown here is derived from an EMBL/GenBank/DDBJ whole genome shotgun (WGS) entry which is preliminary data.</text>
</comment>
<dbReference type="PANTHER" id="PTHR13377:SF3">
    <property type="entry name" value="TRANSMEMBRANE PROTEIN 115"/>
    <property type="match status" value="1"/>
</dbReference>
<feature type="transmembrane region" description="Helical" evidence="6">
    <location>
        <begin position="60"/>
        <end position="77"/>
    </location>
</feature>
<keyword evidence="2 6" id="KW-0812">Transmembrane</keyword>
<feature type="transmembrane region" description="Helical" evidence="6">
    <location>
        <begin position="118"/>
        <end position="141"/>
    </location>
</feature>
<evidence type="ECO:0000256" key="2">
    <source>
        <dbReference type="ARBA" id="ARBA00022692"/>
    </source>
</evidence>
<name>A0A9P6NVE6_9BASI</name>
<evidence type="ECO:0000256" key="6">
    <source>
        <dbReference type="SAM" id="Phobius"/>
    </source>
</evidence>
<dbReference type="Gene3D" id="1.20.1540.10">
    <property type="entry name" value="Rhomboid-like"/>
    <property type="match status" value="1"/>
</dbReference>
<feature type="transmembrane region" description="Helical" evidence="6">
    <location>
        <begin position="20"/>
        <end position="39"/>
    </location>
</feature>
<dbReference type="InterPro" id="IPR035952">
    <property type="entry name" value="Rhomboid-like_sf"/>
</dbReference>
<dbReference type="Pfam" id="PF08551">
    <property type="entry name" value="DUF1751"/>
    <property type="match status" value="1"/>
</dbReference>
<proteinExistence type="predicted"/>
<evidence type="ECO:0000313" key="8">
    <source>
        <dbReference type="Proteomes" id="UP000886653"/>
    </source>
</evidence>
<evidence type="ECO:0000256" key="3">
    <source>
        <dbReference type="ARBA" id="ARBA00022989"/>
    </source>
</evidence>
<evidence type="ECO:0000256" key="4">
    <source>
        <dbReference type="ARBA" id="ARBA00023136"/>
    </source>
</evidence>
<keyword evidence="3 6" id="KW-1133">Transmembrane helix</keyword>
<reference evidence="7" key="1">
    <citation type="submission" date="2013-11" db="EMBL/GenBank/DDBJ databases">
        <title>Genome sequence of the fusiform rust pathogen reveals effectors for host alternation and coevolution with pine.</title>
        <authorList>
            <consortium name="DOE Joint Genome Institute"/>
            <person name="Smith K."/>
            <person name="Pendleton A."/>
            <person name="Kubisiak T."/>
            <person name="Anderson C."/>
            <person name="Salamov A."/>
            <person name="Aerts A."/>
            <person name="Riley R."/>
            <person name="Clum A."/>
            <person name="Lindquist E."/>
            <person name="Ence D."/>
            <person name="Campbell M."/>
            <person name="Kronenberg Z."/>
            <person name="Feau N."/>
            <person name="Dhillon B."/>
            <person name="Hamelin R."/>
            <person name="Burleigh J."/>
            <person name="Smith J."/>
            <person name="Yandell M."/>
            <person name="Nelson C."/>
            <person name="Grigoriev I."/>
            <person name="Davis J."/>
        </authorList>
    </citation>
    <scope>NUCLEOTIDE SEQUENCE</scope>
    <source>
        <strain evidence="7">G11</strain>
    </source>
</reference>
<dbReference type="OrthoDB" id="73612at2759"/>
<protein>
    <submittedName>
        <fullName evidence="7">Uncharacterized protein</fullName>
    </submittedName>
</protein>
<evidence type="ECO:0000256" key="1">
    <source>
        <dbReference type="ARBA" id="ARBA00004141"/>
    </source>
</evidence>
<dbReference type="GO" id="GO:0006890">
    <property type="term" value="P:retrograde vesicle-mediated transport, Golgi to endoplasmic reticulum"/>
    <property type="evidence" value="ECO:0007669"/>
    <property type="project" value="InterPro"/>
</dbReference>
<dbReference type="FunFam" id="1.20.1540.10:FF:000004">
    <property type="entry name" value="Transmembrane protein 115"/>
    <property type="match status" value="1"/>
</dbReference>
<keyword evidence="4 6" id="KW-0472">Membrane</keyword>